<reference evidence="1 2" key="2">
    <citation type="journal article" date="2011" name="Stand. Genomic Sci.">
        <title>Complete genome sequence of Staphylothermus hellenicus P8.</title>
        <authorList>
            <person name="Anderson I."/>
            <person name="Wirth R."/>
            <person name="Lucas S."/>
            <person name="Copeland A."/>
            <person name="Lapidus A."/>
            <person name="Cheng J.F."/>
            <person name="Goodwin L."/>
            <person name="Pitluck S."/>
            <person name="Davenport K."/>
            <person name="Detter J.C."/>
            <person name="Han C."/>
            <person name="Tapia R."/>
            <person name="Land M."/>
            <person name="Hauser L."/>
            <person name="Pati A."/>
            <person name="Mikhailova N."/>
            <person name="Woyke T."/>
            <person name="Klenk H.P."/>
            <person name="Kyrpides N."/>
            <person name="Ivanova N."/>
        </authorList>
    </citation>
    <scope>NUCLEOTIDE SEQUENCE [LARGE SCALE GENOMIC DNA]</scope>
    <source>
        <strain evidence="2">DSM 12710 / JCM 10830 / BK20S6-10-b1 / P8</strain>
    </source>
</reference>
<keyword evidence="2" id="KW-1185">Reference proteome</keyword>
<organism evidence="1 2">
    <name type="scientific">Staphylothermus hellenicus (strain DSM 12710 / JCM 10830 / BK20S6-10-b1 / P8)</name>
    <dbReference type="NCBI Taxonomy" id="591019"/>
    <lineage>
        <taxon>Archaea</taxon>
        <taxon>Thermoproteota</taxon>
        <taxon>Thermoprotei</taxon>
        <taxon>Desulfurococcales</taxon>
        <taxon>Desulfurococcaceae</taxon>
        <taxon>Staphylothermus</taxon>
    </lineage>
</organism>
<evidence type="ECO:0000313" key="1">
    <source>
        <dbReference type="EMBL" id="ADI31626.1"/>
    </source>
</evidence>
<proteinExistence type="predicted"/>
<protein>
    <submittedName>
        <fullName evidence="1">Uncharacterized protein</fullName>
    </submittedName>
</protein>
<dbReference type="EMBL" id="CP002051">
    <property type="protein sequence ID" value="ADI31626.1"/>
    <property type="molecule type" value="Genomic_DNA"/>
</dbReference>
<dbReference type="KEGG" id="shc:Shell_0495"/>
<dbReference type="HOGENOM" id="CLU_1648377_0_0_2"/>
<dbReference type="Proteomes" id="UP000002573">
    <property type="component" value="Chromosome"/>
</dbReference>
<name>D7DBS9_STAHD</name>
<dbReference type="RefSeq" id="WP_013142824.1">
    <property type="nucleotide sequence ID" value="NC_014205.1"/>
</dbReference>
<dbReference type="STRING" id="591019.Shell_0495"/>
<reference evidence="2" key="1">
    <citation type="submission" date="2010-05" db="EMBL/GenBank/DDBJ databases">
        <title>Complete sequence of Staphylothermus hellenicus DSM 12710.</title>
        <authorList>
            <consortium name="US DOE Joint Genome Institute"/>
            <person name="Lucas S."/>
            <person name="Copeland A."/>
            <person name="Lapidus A."/>
            <person name="Cheng J.-F."/>
            <person name="Bruce D."/>
            <person name="Goodwin L."/>
            <person name="Pitluck S."/>
            <person name="Davenport K."/>
            <person name="Detter J.C."/>
            <person name="Han C."/>
            <person name="Tapia R."/>
            <person name="Larimer F."/>
            <person name="Land M."/>
            <person name="Hauser L."/>
            <person name="Kyrpides N."/>
            <person name="Mikhailova N."/>
            <person name="Anderson I.J."/>
            <person name="Woyke T."/>
        </authorList>
    </citation>
    <scope>NUCLEOTIDE SEQUENCE [LARGE SCALE GENOMIC DNA]</scope>
    <source>
        <strain evidence="2">DSM 12710 / JCM 10830 / BK20S6-10-b1 / P8</strain>
    </source>
</reference>
<gene>
    <name evidence="1" type="ordered locus">Shell_0495</name>
</gene>
<dbReference type="AlphaFoldDB" id="D7DBS9"/>
<accession>D7DBS9</accession>
<dbReference type="GeneID" id="9233784"/>
<evidence type="ECO:0000313" key="2">
    <source>
        <dbReference type="Proteomes" id="UP000002573"/>
    </source>
</evidence>
<sequence>MPRCPKCGKIYVGDTCPYCDKPKEIKDDRPSLDELGWNDLDEIYFDPEKIEKPKIEVHGAYVQGNIYGTYIQGDVKITHGDKTQRDLCYESVLLSAKHKDYSEVLKNLSALRDYAGEDERKEIDSLIGEINFRMKREIEFDDELVERIKVLVYKVKMSGK</sequence>